<proteinExistence type="predicted"/>
<name>A0ACC1H6K8_9FUNG</name>
<keyword evidence="2" id="KW-1185">Reference proteome</keyword>
<evidence type="ECO:0000313" key="1">
    <source>
        <dbReference type="EMBL" id="KAJ1670235.1"/>
    </source>
</evidence>
<gene>
    <name evidence="1" type="primary">SNT1_2</name>
    <name evidence="1" type="ORF">EV182_008333</name>
</gene>
<dbReference type="Proteomes" id="UP001145114">
    <property type="component" value="Unassembled WGS sequence"/>
</dbReference>
<accession>A0ACC1H6K8</accession>
<feature type="non-terminal residue" evidence="1">
    <location>
        <position position="115"/>
    </location>
</feature>
<dbReference type="EMBL" id="JAMZIH010009380">
    <property type="protein sequence ID" value="KAJ1670235.1"/>
    <property type="molecule type" value="Genomic_DNA"/>
</dbReference>
<protein>
    <submittedName>
        <fullName evidence="1">DNA-binding protein snt1</fullName>
    </submittedName>
</protein>
<keyword evidence="1" id="KW-0238">DNA-binding</keyword>
<reference evidence="1" key="1">
    <citation type="submission" date="2022-06" db="EMBL/GenBank/DDBJ databases">
        <title>Phylogenomic reconstructions and comparative analyses of Kickxellomycotina fungi.</title>
        <authorList>
            <person name="Reynolds N.K."/>
            <person name="Stajich J.E."/>
            <person name="Barry K."/>
            <person name="Grigoriev I.V."/>
            <person name="Crous P."/>
            <person name="Smith M.E."/>
        </authorList>
    </citation>
    <scope>NUCLEOTIDE SEQUENCE</scope>
    <source>
        <strain evidence="1">RSA 2271</strain>
    </source>
</reference>
<organism evidence="1 2">
    <name type="scientific">Spiromyces aspiralis</name>
    <dbReference type="NCBI Taxonomy" id="68401"/>
    <lineage>
        <taxon>Eukaryota</taxon>
        <taxon>Fungi</taxon>
        <taxon>Fungi incertae sedis</taxon>
        <taxon>Zoopagomycota</taxon>
        <taxon>Kickxellomycotina</taxon>
        <taxon>Kickxellomycetes</taxon>
        <taxon>Kickxellales</taxon>
        <taxon>Kickxellaceae</taxon>
        <taxon>Spiromyces</taxon>
    </lineage>
</organism>
<evidence type="ECO:0000313" key="2">
    <source>
        <dbReference type="Proteomes" id="UP001145114"/>
    </source>
</evidence>
<comment type="caution">
    <text evidence="1">The sequence shown here is derived from an EMBL/GenBank/DDBJ whole genome shotgun (WGS) entry which is preliminary data.</text>
</comment>
<sequence length="115" mass="13102">MEKEERERPRSAGGSKGRARRTPDNSYDPTMEAELEAISLHSRRAGQPLSAGLGDLYTSDAVRSEAELIEVIQRLQYDELRNPDIRSRRTTASIPNMVLDHQERVALQFNNENHK</sequence>